<dbReference type="EMBL" id="KK914535">
    <property type="protein sequence ID" value="KDP34307.1"/>
    <property type="molecule type" value="Genomic_DNA"/>
</dbReference>
<sequence>MVVSVKRREGSFQAITRAFRSSQKSLKDALLVQPSPGSAPHVVIVMDALREFTIEPLRWALENIMAAGGVVTLLGIMPWLNIPLSSMTPEVWAVTLEELRVAQEILGYDLRMNSKYLKLQQVVDLCKTFDVVLHKVVVMGFPLRLMVVEKLTAFHPTWVVFDKHLKRNREFFARTIPCSMVMMNENGEADMIRGQPMINSGEFTPSESPASFIPTPELMISDGWNEILNE</sequence>
<organism evidence="1 2">
    <name type="scientific">Jatropha curcas</name>
    <name type="common">Barbados nut</name>
    <dbReference type="NCBI Taxonomy" id="180498"/>
    <lineage>
        <taxon>Eukaryota</taxon>
        <taxon>Viridiplantae</taxon>
        <taxon>Streptophyta</taxon>
        <taxon>Embryophyta</taxon>
        <taxon>Tracheophyta</taxon>
        <taxon>Spermatophyta</taxon>
        <taxon>Magnoliopsida</taxon>
        <taxon>eudicotyledons</taxon>
        <taxon>Gunneridae</taxon>
        <taxon>Pentapetalae</taxon>
        <taxon>rosids</taxon>
        <taxon>fabids</taxon>
        <taxon>Malpighiales</taxon>
        <taxon>Euphorbiaceae</taxon>
        <taxon>Crotonoideae</taxon>
        <taxon>Jatropheae</taxon>
        <taxon>Jatropha</taxon>
    </lineage>
</organism>
<dbReference type="AlphaFoldDB" id="A0A067KDY3"/>
<evidence type="ECO:0000313" key="2">
    <source>
        <dbReference type="Proteomes" id="UP000027138"/>
    </source>
</evidence>
<accession>A0A067KDY3</accession>
<protein>
    <submittedName>
        <fullName evidence="1">Uncharacterized protein</fullName>
    </submittedName>
</protein>
<reference evidence="1 2" key="1">
    <citation type="journal article" date="2014" name="PLoS ONE">
        <title>Global Analysis of Gene Expression Profiles in Physic Nut (Jatropha curcas L.) Seedlings Exposed to Salt Stress.</title>
        <authorList>
            <person name="Zhang L."/>
            <person name="Zhang C."/>
            <person name="Wu P."/>
            <person name="Chen Y."/>
            <person name="Li M."/>
            <person name="Jiang H."/>
            <person name="Wu G."/>
        </authorList>
    </citation>
    <scope>NUCLEOTIDE SEQUENCE [LARGE SCALE GENOMIC DNA]</scope>
    <source>
        <strain evidence="2">cv. GZQX0401</strain>
        <tissue evidence="1">Young leaves</tissue>
    </source>
</reference>
<proteinExistence type="predicted"/>
<gene>
    <name evidence="1" type="ORF">JCGZ_12655</name>
</gene>
<evidence type="ECO:0000313" key="1">
    <source>
        <dbReference type="EMBL" id="KDP34307.1"/>
    </source>
</evidence>
<dbReference type="InterPro" id="IPR002812">
    <property type="entry name" value="DHQS"/>
</dbReference>
<dbReference type="OrthoDB" id="1928023at2759"/>
<dbReference type="PANTHER" id="PTHR33563">
    <property type="match status" value="1"/>
</dbReference>
<dbReference type="GO" id="GO:0003856">
    <property type="term" value="F:3-dehydroquinate synthase activity"/>
    <property type="evidence" value="ECO:0007669"/>
    <property type="project" value="InterPro"/>
</dbReference>
<dbReference type="Proteomes" id="UP000027138">
    <property type="component" value="Unassembled WGS sequence"/>
</dbReference>
<dbReference type="PANTHER" id="PTHR33563:SF9">
    <property type="entry name" value="USPA DOMAIN-CONTAINING PROTEIN"/>
    <property type="match status" value="1"/>
</dbReference>
<keyword evidence="2" id="KW-1185">Reference proteome</keyword>
<dbReference type="GO" id="GO:0009073">
    <property type="term" value="P:aromatic amino acid family biosynthetic process"/>
    <property type="evidence" value="ECO:0007669"/>
    <property type="project" value="InterPro"/>
</dbReference>
<name>A0A067KDY3_JATCU</name>
<dbReference type="GO" id="GO:0016491">
    <property type="term" value="F:oxidoreductase activity"/>
    <property type="evidence" value="ECO:0007669"/>
    <property type="project" value="InterPro"/>
</dbReference>